<comment type="caution">
    <text evidence="3">The sequence shown here is derived from an EMBL/GenBank/DDBJ whole genome shotgun (WGS) entry which is preliminary data.</text>
</comment>
<gene>
    <name evidence="3" type="ORF">ACFSKX_01875</name>
</gene>
<evidence type="ECO:0000313" key="3">
    <source>
        <dbReference type="EMBL" id="MFD2309152.1"/>
    </source>
</evidence>
<name>A0ABW5E710_9GAMM</name>
<proteinExistence type="predicted"/>
<feature type="compositionally biased region" description="Basic and acidic residues" evidence="1">
    <location>
        <begin position="292"/>
        <end position="302"/>
    </location>
</feature>
<protein>
    <submittedName>
        <fullName evidence="3">DUF4340 domain-containing protein</fullName>
    </submittedName>
</protein>
<accession>A0ABW5E710</accession>
<dbReference type="Pfam" id="PF14238">
    <property type="entry name" value="DUF4340"/>
    <property type="match status" value="1"/>
</dbReference>
<evidence type="ECO:0000313" key="4">
    <source>
        <dbReference type="Proteomes" id="UP001597425"/>
    </source>
</evidence>
<evidence type="ECO:0000256" key="1">
    <source>
        <dbReference type="SAM" id="MobiDB-lite"/>
    </source>
</evidence>
<sequence>MKKLQFYLSGFLALQLVLATGLFWREHRQQEMQQQREPLLAVETGQIEKLEISDGDASVTLRKQGDTWLLPELEKLPANADKLDTLLEKLQGLRTGWPVATTDSSRERFEVAEDRFRKRLRLYTGGEKAVAEFYLGTSPGFRKIHLRSDGDDAVYAVELSSFEWPAKAADWLDKKLLAAGDVEAIDGPDYRLAKRDGKWQFDAGEAPLNSGEAEQLADALKNLRVSKLAAKVPEAEPVRVKVTTGSGELDYEFLQADEHFYVRRGDREQLFELSRSAFDRIAGVRNEQLVLEEKQETERTAGEEPTADSAAQS</sequence>
<feature type="region of interest" description="Disordered" evidence="1">
    <location>
        <begin position="292"/>
        <end position="313"/>
    </location>
</feature>
<keyword evidence="4" id="KW-1185">Reference proteome</keyword>
<dbReference type="InterPro" id="IPR025641">
    <property type="entry name" value="DUF4340"/>
</dbReference>
<feature type="domain" description="DUF4340" evidence="2">
    <location>
        <begin position="68"/>
        <end position="237"/>
    </location>
</feature>
<organism evidence="3 4">
    <name type="scientific">Microbulbifer halophilus</name>
    <dbReference type="NCBI Taxonomy" id="453963"/>
    <lineage>
        <taxon>Bacteria</taxon>
        <taxon>Pseudomonadati</taxon>
        <taxon>Pseudomonadota</taxon>
        <taxon>Gammaproteobacteria</taxon>
        <taxon>Cellvibrionales</taxon>
        <taxon>Microbulbiferaceae</taxon>
        <taxon>Microbulbifer</taxon>
    </lineage>
</organism>
<dbReference type="RefSeq" id="WP_265722244.1">
    <property type="nucleotide sequence ID" value="NZ_JAPIVK010000020.1"/>
</dbReference>
<dbReference type="Proteomes" id="UP001597425">
    <property type="component" value="Unassembled WGS sequence"/>
</dbReference>
<reference evidence="4" key="1">
    <citation type="journal article" date="2019" name="Int. J. Syst. Evol. Microbiol.">
        <title>The Global Catalogue of Microorganisms (GCM) 10K type strain sequencing project: providing services to taxonomists for standard genome sequencing and annotation.</title>
        <authorList>
            <consortium name="The Broad Institute Genomics Platform"/>
            <consortium name="The Broad Institute Genome Sequencing Center for Infectious Disease"/>
            <person name="Wu L."/>
            <person name="Ma J."/>
        </authorList>
    </citation>
    <scope>NUCLEOTIDE SEQUENCE [LARGE SCALE GENOMIC DNA]</scope>
    <source>
        <strain evidence="4">KCTC 12848</strain>
    </source>
</reference>
<evidence type="ECO:0000259" key="2">
    <source>
        <dbReference type="Pfam" id="PF14238"/>
    </source>
</evidence>
<dbReference type="EMBL" id="JBHUJD010000002">
    <property type="protein sequence ID" value="MFD2309152.1"/>
    <property type="molecule type" value="Genomic_DNA"/>
</dbReference>